<name>A0AAU9IVF7_9CILI</name>
<protein>
    <submittedName>
        <fullName evidence="1">Uncharacterized protein</fullName>
    </submittedName>
</protein>
<accession>A0AAU9IVF7</accession>
<reference evidence="1" key="1">
    <citation type="submission" date="2021-09" db="EMBL/GenBank/DDBJ databases">
        <authorList>
            <consortium name="AG Swart"/>
            <person name="Singh M."/>
            <person name="Singh A."/>
            <person name="Seah K."/>
            <person name="Emmerich C."/>
        </authorList>
    </citation>
    <scope>NUCLEOTIDE SEQUENCE</scope>
    <source>
        <strain evidence="1">ATCC30299</strain>
    </source>
</reference>
<dbReference type="AlphaFoldDB" id="A0AAU9IVF7"/>
<proteinExistence type="predicted"/>
<organism evidence="1 2">
    <name type="scientific">Blepharisma stoltei</name>
    <dbReference type="NCBI Taxonomy" id="1481888"/>
    <lineage>
        <taxon>Eukaryota</taxon>
        <taxon>Sar</taxon>
        <taxon>Alveolata</taxon>
        <taxon>Ciliophora</taxon>
        <taxon>Postciliodesmatophora</taxon>
        <taxon>Heterotrichea</taxon>
        <taxon>Heterotrichida</taxon>
        <taxon>Blepharismidae</taxon>
        <taxon>Blepharisma</taxon>
    </lineage>
</organism>
<dbReference type="Proteomes" id="UP001162131">
    <property type="component" value="Unassembled WGS sequence"/>
</dbReference>
<evidence type="ECO:0000313" key="1">
    <source>
        <dbReference type="EMBL" id="CAG9316139.1"/>
    </source>
</evidence>
<gene>
    <name evidence="1" type="ORF">BSTOLATCC_MIC15579</name>
</gene>
<dbReference type="EMBL" id="CAJZBQ010000015">
    <property type="protein sequence ID" value="CAG9316139.1"/>
    <property type="molecule type" value="Genomic_DNA"/>
</dbReference>
<evidence type="ECO:0000313" key="2">
    <source>
        <dbReference type="Proteomes" id="UP001162131"/>
    </source>
</evidence>
<keyword evidence="2" id="KW-1185">Reference proteome</keyword>
<comment type="caution">
    <text evidence="1">The sequence shown here is derived from an EMBL/GenBank/DDBJ whole genome shotgun (WGS) entry which is preliminary data.</text>
</comment>
<sequence>MNSIEITINRCVDCGGLIRPSQNRCQACLDRLQKDPETVIFMTVMEIVKEKVIVFNTVMQNRISMIKEDIITAVTEETLRFQQLLNESITKIDSFVEQLQNIENEELPHDMIEQITSRQDIISMLGIPELHISMDSDEVQDGFRKALSGEFIFFREIIRRNSNNENLDSE</sequence>